<dbReference type="GO" id="GO:0005886">
    <property type="term" value="C:plasma membrane"/>
    <property type="evidence" value="ECO:0007669"/>
    <property type="project" value="TreeGrafter"/>
</dbReference>
<evidence type="ECO:0000313" key="2">
    <source>
        <dbReference type="EMBL" id="GAG35124.1"/>
    </source>
</evidence>
<feature type="non-terminal residue" evidence="2">
    <location>
        <position position="252"/>
    </location>
</feature>
<organism evidence="2">
    <name type="scientific">marine sediment metagenome</name>
    <dbReference type="NCBI Taxonomy" id="412755"/>
    <lineage>
        <taxon>unclassified sequences</taxon>
        <taxon>metagenomes</taxon>
        <taxon>ecological metagenomes</taxon>
    </lineage>
</organism>
<dbReference type="EMBL" id="BARS01041704">
    <property type="protein sequence ID" value="GAG35124.1"/>
    <property type="molecule type" value="Genomic_DNA"/>
</dbReference>
<dbReference type="Gene3D" id="3.30.70.1430">
    <property type="entry name" value="Multidrug efflux transporter AcrB pore domain"/>
    <property type="match status" value="1"/>
</dbReference>
<proteinExistence type="predicted"/>
<feature type="non-terminal residue" evidence="2">
    <location>
        <position position="1"/>
    </location>
</feature>
<sequence length="252" mass="27961">ERESRNLSVSISYQGASPKEMDEGITTRVEQAIRGIVGIKEFSSSSSENSARINIETTGEYDIDETLREVKNAVDAISSFPSGAEKPVIYKRRTTTPAMRLNLAGDADLMTLKKLAQDIEDDFLRSGIMSQISISGYPPVELSVEVKEDALLRYNITFDEISRAIALNNRDISAGMIKSDEEEILIRSRARTVDPNVIGDIIFRANDDGSMIRIRDIGTVKLKFSEMTSSGAWRDGSRTIFISVSKLPEEDL</sequence>
<accession>X0WVY0</accession>
<reference evidence="2" key="1">
    <citation type="journal article" date="2014" name="Front. Microbiol.">
        <title>High frequency of phylogenetically diverse reductive dehalogenase-homologous genes in deep subseafloor sedimentary metagenomes.</title>
        <authorList>
            <person name="Kawai M."/>
            <person name="Futagami T."/>
            <person name="Toyoda A."/>
            <person name="Takaki Y."/>
            <person name="Nishi S."/>
            <person name="Hori S."/>
            <person name="Arai W."/>
            <person name="Tsubouchi T."/>
            <person name="Morono Y."/>
            <person name="Uchiyama I."/>
            <person name="Ito T."/>
            <person name="Fujiyama A."/>
            <person name="Inagaki F."/>
            <person name="Takami H."/>
        </authorList>
    </citation>
    <scope>NUCLEOTIDE SEQUENCE</scope>
    <source>
        <strain evidence="2">Expedition CK06-06</strain>
    </source>
</reference>
<dbReference type="InterPro" id="IPR001036">
    <property type="entry name" value="Acrflvin-R"/>
</dbReference>
<dbReference type="GO" id="GO:0042910">
    <property type="term" value="F:xenobiotic transmembrane transporter activity"/>
    <property type="evidence" value="ECO:0007669"/>
    <property type="project" value="TreeGrafter"/>
</dbReference>
<feature type="region of interest" description="Disordered" evidence="1">
    <location>
        <begin position="1"/>
        <end position="22"/>
    </location>
</feature>
<dbReference type="Pfam" id="PF00873">
    <property type="entry name" value="ACR_tran"/>
    <property type="match status" value="1"/>
</dbReference>
<dbReference type="PANTHER" id="PTHR32063:SF33">
    <property type="entry name" value="RND SUPERFAMILY EFFLUX PUMP PERMEASE COMPONENT"/>
    <property type="match status" value="1"/>
</dbReference>
<name>X0WVY0_9ZZZZ</name>
<feature type="compositionally biased region" description="Polar residues" evidence="1">
    <location>
        <begin position="1"/>
        <end position="15"/>
    </location>
</feature>
<dbReference type="SUPFAM" id="SSF82693">
    <property type="entry name" value="Multidrug efflux transporter AcrB pore domain, PN1, PN2, PC1 and PC2 subdomains"/>
    <property type="match status" value="1"/>
</dbReference>
<comment type="caution">
    <text evidence="2">The sequence shown here is derived from an EMBL/GenBank/DDBJ whole genome shotgun (WGS) entry which is preliminary data.</text>
</comment>
<evidence type="ECO:0000256" key="1">
    <source>
        <dbReference type="SAM" id="MobiDB-lite"/>
    </source>
</evidence>
<gene>
    <name evidence="2" type="ORF">S01H1_63381</name>
</gene>
<dbReference type="InterPro" id="IPR027463">
    <property type="entry name" value="AcrB_DN_DC_subdom"/>
</dbReference>
<protein>
    <recommendedName>
        <fullName evidence="3">Acriflavin resistance protein</fullName>
    </recommendedName>
</protein>
<dbReference type="SUPFAM" id="SSF82714">
    <property type="entry name" value="Multidrug efflux transporter AcrB TolC docking domain, DN and DC subdomains"/>
    <property type="match status" value="1"/>
</dbReference>
<evidence type="ECO:0008006" key="3">
    <source>
        <dbReference type="Google" id="ProtNLM"/>
    </source>
</evidence>
<dbReference type="AlphaFoldDB" id="X0WVY0"/>
<dbReference type="Gene3D" id="3.30.70.1320">
    <property type="entry name" value="Multidrug efflux transporter AcrB pore domain like"/>
    <property type="match status" value="1"/>
</dbReference>
<dbReference type="Gene3D" id="3.30.2090.10">
    <property type="entry name" value="Multidrug efflux transporter AcrB TolC docking domain, DN and DC subdomains"/>
    <property type="match status" value="1"/>
</dbReference>
<dbReference type="PANTHER" id="PTHR32063">
    <property type="match status" value="1"/>
</dbReference>